<keyword evidence="10" id="KW-1185">Reference proteome</keyword>
<keyword evidence="4" id="KW-0732">Signal</keyword>
<evidence type="ECO:0000313" key="9">
    <source>
        <dbReference type="EMBL" id="AYB29639.1"/>
    </source>
</evidence>
<dbReference type="SUPFAM" id="SSF46626">
    <property type="entry name" value="Cytochrome c"/>
    <property type="match status" value="2"/>
</dbReference>
<dbReference type="InterPro" id="IPR036909">
    <property type="entry name" value="Cyt_c-like_dom_sf"/>
</dbReference>
<evidence type="ECO:0000313" key="10">
    <source>
        <dbReference type="Proteomes" id="UP000266183"/>
    </source>
</evidence>
<dbReference type="Gene3D" id="1.20.1420.20">
    <property type="entry name" value="M75 peptidase, HXXE motif"/>
    <property type="match status" value="1"/>
</dbReference>
<evidence type="ECO:0000256" key="6">
    <source>
        <dbReference type="ARBA" id="ARBA00023004"/>
    </source>
</evidence>
<reference evidence="10" key="1">
    <citation type="submission" date="2018-09" db="EMBL/GenBank/DDBJ databases">
        <title>Chryseolinea sp. KIS68-18 isolated from soil.</title>
        <authorList>
            <person name="Weon H.-Y."/>
            <person name="Kwon S.-W."/>
            <person name="Lee S.A."/>
        </authorList>
    </citation>
    <scope>NUCLEOTIDE SEQUENCE [LARGE SCALE GENOMIC DNA]</scope>
    <source>
        <strain evidence="10">KIS68-18</strain>
    </source>
</reference>
<dbReference type="GO" id="GO:0030313">
    <property type="term" value="C:cell envelope"/>
    <property type="evidence" value="ECO:0007669"/>
    <property type="project" value="UniProtKB-SubCell"/>
</dbReference>
<dbReference type="PROSITE" id="PS51007">
    <property type="entry name" value="CYTC"/>
    <property type="match status" value="2"/>
</dbReference>
<dbReference type="EMBL" id="CP032382">
    <property type="protein sequence ID" value="AYB29639.1"/>
    <property type="molecule type" value="Genomic_DNA"/>
</dbReference>
<keyword evidence="9" id="KW-0575">Peroxidase</keyword>
<dbReference type="InterPro" id="IPR009056">
    <property type="entry name" value="Cyt_c-like_dom"/>
</dbReference>
<sequence length="678" mass="75480">MLTAEHWPQTSMKAARSWSFTACRASSLSHYSRFFQLPGVFRAVFIFLYAMKMQTRSIFTGLSIVLLLAACTKQSKETTSGPLTDVNAYWLGQADSVQSSLDSLSQKAGRHEEAAVLQDYFARARRYFKHMESLTQFYFPEEYARINGPALLRMEEYEDKIIIPTGFQVLEEKVFSDSLDYATVQHETKVLQVIIRNLQNTIHSNTLTDANVFESARLELLTVMAMGISGFDSPIAFQSIAEAKASLQGVAALTDFYDSRLTDENIRTAWHNQLQSAYAYLDKPVDFNAFDRATFIADHLNPLSKLLHQYQHAAHVPNNTFLTAVNLEKSTFFEPGVFNVDHFAPTFNRGLKPAVAELGKVLFFDPVLSGNNHRACASCHVPSKAFTDGKVKSVAFDFQGAVARNAPTLINAGFQQSQFWDQRVSFIEDQVSNVIANPIEMHGHMEASALKLMKSAAYRAMFKNAFGQDTITKRNMQTALASYIRSLSGLNSRFDQYMRGSKSSLSQNEVTGFNLFMGKAKCGTCHFAPLFNGTVPPLYRETESEVLGVPARPDTVHAKVDSDKGKLVTYNRSLHAYAFKTSTVRNAALTAPYMHNGVFKTLDEVIDFYNRGGGAGIGIDLPNQTLPPDKLLLSKKQQAQIIAFLESLTDNSALANVPTSLPAFNDARLDKRKIGGEY</sequence>
<organism evidence="9 10">
    <name type="scientific">Chryseolinea soli</name>
    <dbReference type="NCBI Taxonomy" id="2321403"/>
    <lineage>
        <taxon>Bacteria</taxon>
        <taxon>Pseudomonadati</taxon>
        <taxon>Bacteroidota</taxon>
        <taxon>Cytophagia</taxon>
        <taxon>Cytophagales</taxon>
        <taxon>Fulvivirgaceae</taxon>
        <taxon>Chryseolinea</taxon>
    </lineage>
</organism>
<dbReference type="KEGG" id="chk:D4L85_03140"/>
<dbReference type="Gene3D" id="1.10.760.10">
    <property type="entry name" value="Cytochrome c-like domain"/>
    <property type="match status" value="2"/>
</dbReference>
<dbReference type="PANTHER" id="PTHR30600">
    <property type="entry name" value="CYTOCHROME C PEROXIDASE-RELATED"/>
    <property type="match status" value="1"/>
</dbReference>
<accession>A0A385SEJ7</accession>
<name>A0A385SEJ7_9BACT</name>
<keyword evidence="5" id="KW-0560">Oxidoreductase</keyword>
<feature type="domain" description="Cytochrome c" evidence="8">
    <location>
        <begin position="507"/>
        <end position="649"/>
    </location>
</feature>
<dbReference type="GO" id="GO:0004130">
    <property type="term" value="F:cytochrome-c peroxidase activity"/>
    <property type="evidence" value="ECO:0007669"/>
    <property type="project" value="TreeGrafter"/>
</dbReference>
<keyword evidence="2 7" id="KW-0349">Heme</keyword>
<evidence type="ECO:0000256" key="5">
    <source>
        <dbReference type="ARBA" id="ARBA00023002"/>
    </source>
</evidence>
<evidence type="ECO:0000259" key="8">
    <source>
        <dbReference type="PROSITE" id="PS51007"/>
    </source>
</evidence>
<evidence type="ECO:0000256" key="4">
    <source>
        <dbReference type="ARBA" id="ARBA00022729"/>
    </source>
</evidence>
<dbReference type="Proteomes" id="UP000266183">
    <property type="component" value="Chromosome"/>
</dbReference>
<evidence type="ECO:0000256" key="3">
    <source>
        <dbReference type="ARBA" id="ARBA00022723"/>
    </source>
</evidence>
<dbReference type="GO" id="GO:0009055">
    <property type="term" value="F:electron transfer activity"/>
    <property type="evidence" value="ECO:0007669"/>
    <property type="project" value="InterPro"/>
</dbReference>
<keyword evidence="6 7" id="KW-0408">Iron</keyword>
<feature type="domain" description="Cytochrome c" evidence="8">
    <location>
        <begin position="354"/>
        <end position="488"/>
    </location>
</feature>
<dbReference type="InterPro" id="IPR004852">
    <property type="entry name" value="Di-haem_cyt_c_peroxidsae"/>
</dbReference>
<dbReference type="InterPro" id="IPR038352">
    <property type="entry name" value="Imelysin_sf"/>
</dbReference>
<dbReference type="AlphaFoldDB" id="A0A385SEJ7"/>
<evidence type="ECO:0000256" key="2">
    <source>
        <dbReference type="ARBA" id="ARBA00022617"/>
    </source>
</evidence>
<evidence type="ECO:0000256" key="1">
    <source>
        <dbReference type="ARBA" id="ARBA00004196"/>
    </source>
</evidence>
<protein>
    <submittedName>
        <fullName evidence="9">Cytochrome-c peroxidase</fullName>
    </submittedName>
</protein>
<dbReference type="InterPro" id="IPR051395">
    <property type="entry name" value="Cytochrome_c_Peroxidase/MauG"/>
</dbReference>
<dbReference type="GO" id="GO:0046872">
    <property type="term" value="F:metal ion binding"/>
    <property type="evidence" value="ECO:0007669"/>
    <property type="project" value="UniProtKB-KW"/>
</dbReference>
<dbReference type="GO" id="GO:0020037">
    <property type="term" value="F:heme binding"/>
    <property type="evidence" value="ECO:0007669"/>
    <property type="project" value="InterPro"/>
</dbReference>
<keyword evidence="3 7" id="KW-0479">Metal-binding</keyword>
<dbReference type="Pfam" id="PF03150">
    <property type="entry name" value="CCP_MauG"/>
    <property type="match status" value="1"/>
</dbReference>
<comment type="subcellular location">
    <subcellularLocation>
        <location evidence="1">Cell envelope</location>
    </subcellularLocation>
</comment>
<evidence type="ECO:0000256" key="7">
    <source>
        <dbReference type="PROSITE-ProRule" id="PRU00433"/>
    </source>
</evidence>
<dbReference type="PANTHER" id="PTHR30600:SF10">
    <property type="entry name" value="BLL6722 PROTEIN"/>
    <property type="match status" value="1"/>
</dbReference>
<gene>
    <name evidence="9" type="ORF">D4L85_03140</name>
</gene>
<proteinExistence type="predicted"/>